<gene>
    <name evidence="4" type="ORF">ILUMI_07044</name>
</gene>
<feature type="compositionally biased region" description="Low complexity" evidence="2">
    <location>
        <begin position="76"/>
        <end position="94"/>
    </location>
</feature>
<name>A0A8K0D468_IGNLU</name>
<keyword evidence="1" id="KW-0175">Coiled coil</keyword>
<dbReference type="InterPro" id="IPR037916">
    <property type="entry name" value="SNX29_PX"/>
</dbReference>
<proteinExistence type="predicted"/>
<comment type="caution">
    <text evidence="4">The sequence shown here is derived from an EMBL/GenBank/DDBJ whole genome shotgun (WGS) entry which is preliminary data.</text>
</comment>
<evidence type="ECO:0000259" key="3">
    <source>
        <dbReference type="PROSITE" id="PS50195"/>
    </source>
</evidence>
<dbReference type="CDD" id="cd07277">
    <property type="entry name" value="PX_RUN"/>
    <property type="match status" value="1"/>
</dbReference>
<sequence length="481" mass="54482">MLPNMAAGLGSILFAVCIDKPELNSETTSQKSERLRTPPEPIIEAPLREPSVDRIKQKKKRKVAKQIISFDEDDTVLSSSVPSSSSSLTSENNSCASDTKSTSHKKVDTKGMENKDDTNMTQKPKRKSSDTSGDIKREKEKPKRKLSLEKSGSHEKFSTSIDGTLTPVEQTNVGELTPVSVEKNDNLESPDTSDDIIEVPTDISAVLTAVETKNKEEVNRMQEQINKITKENESLKEQLKKYISAVQMLRRDDSNLQKALEGLQLDGSQVPDYKSEAKVFEKKLVQVAEMHAELMDFNVHLQQSLCQKDVLVERLKSELEELRGPLPLEVLVDDAHRSVNVWIPSAFLTGTGSDVHHVYQIFLRAGTDEWNIYRRYAQFHALHIDLKKLDPSVATFDFPPKKSIGRKDSSLVEDRRKRLQTYLRRILSHWPELAHCNSRFLLEQHLAFFKDQKPNEVKNKKSLFSSRRGASTSNDNHYTGL</sequence>
<organism evidence="4 5">
    <name type="scientific">Ignelater luminosus</name>
    <name type="common">Cucubano</name>
    <name type="synonym">Pyrophorus luminosus</name>
    <dbReference type="NCBI Taxonomy" id="2038154"/>
    <lineage>
        <taxon>Eukaryota</taxon>
        <taxon>Metazoa</taxon>
        <taxon>Ecdysozoa</taxon>
        <taxon>Arthropoda</taxon>
        <taxon>Hexapoda</taxon>
        <taxon>Insecta</taxon>
        <taxon>Pterygota</taxon>
        <taxon>Neoptera</taxon>
        <taxon>Endopterygota</taxon>
        <taxon>Coleoptera</taxon>
        <taxon>Polyphaga</taxon>
        <taxon>Elateriformia</taxon>
        <taxon>Elateroidea</taxon>
        <taxon>Elateridae</taxon>
        <taxon>Agrypninae</taxon>
        <taxon>Pyrophorini</taxon>
        <taxon>Ignelater</taxon>
    </lineage>
</organism>
<accession>A0A8K0D468</accession>
<dbReference type="PANTHER" id="PTHR47194:SF3">
    <property type="entry name" value="SORTING NEXIN 29"/>
    <property type="match status" value="1"/>
</dbReference>
<evidence type="ECO:0000256" key="2">
    <source>
        <dbReference type="SAM" id="MobiDB-lite"/>
    </source>
</evidence>
<dbReference type="AlphaFoldDB" id="A0A8K0D468"/>
<feature type="compositionally biased region" description="Basic and acidic residues" evidence="2">
    <location>
        <begin position="46"/>
        <end position="55"/>
    </location>
</feature>
<dbReference type="GO" id="GO:0035091">
    <property type="term" value="F:phosphatidylinositol binding"/>
    <property type="evidence" value="ECO:0007669"/>
    <property type="project" value="InterPro"/>
</dbReference>
<feature type="compositionally biased region" description="Polar residues" evidence="2">
    <location>
        <begin position="462"/>
        <end position="481"/>
    </location>
</feature>
<evidence type="ECO:0000313" key="4">
    <source>
        <dbReference type="EMBL" id="KAF2899135.1"/>
    </source>
</evidence>
<feature type="compositionally biased region" description="Basic and acidic residues" evidence="2">
    <location>
        <begin position="127"/>
        <end position="157"/>
    </location>
</feature>
<evidence type="ECO:0000256" key="1">
    <source>
        <dbReference type="SAM" id="Coils"/>
    </source>
</evidence>
<protein>
    <recommendedName>
        <fullName evidence="3">PX domain-containing protein</fullName>
    </recommendedName>
</protein>
<dbReference type="Gene3D" id="3.30.1520.10">
    <property type="entry name" value="Phox-like domain"/>
    <property type="match status" value="1"/>
</dbReference>
<feature type="region of interest" description="Disordered" evidence="2">
    <location>
        <begin position="23"/>
        <end position="195"/>
    </location>
</feature>
<feature type="coiled-coil region" evidence="1">
    <location>
        <begin position="211"/>
        <end position="252"/>
    </location>
</feature>
<dbReference type="PROSITE" id="PS50195">
    <property type="entry name" value="PX"/>
    <property type="match status" value="1"/>
</dbReference>
<feature type="region of interest" description="Disordered" evidence="2">
    <location>
        <begin position="461"/>
        <end position="481"/>
    </location>
</feature>
<feature type="domain" description="PX" evidence="3">
    <location>
        <begin position="337"/>
        <end position="456"/>
    </location>
</feature>
<reference evidence="4" key="1">
    <citation type="submission" date="2019-08" db="EMBL/GenBank/DDBJ databases">
        <title>The genome of the North American firefly Photinus pyralis.</title>
        <authorList>
            <consortium name="Photinus pyralis genome working group"/>
            <person name="Fallon T.R."/>
            <person name="Sander Lower S.E."/>
            <person name="Weng J.-K."/>
        </authorList>
    </citation>
    <scope>NUCLEOTIDE SEQUENCE</scope>
    <source>
        <strain evidence="4">TRF0915ILg1</strain>
        <tissue evidence="4">Whole body</tissue>
    </source>
</reference>
<dbReference type="OrthoDB" id="93876at2759"/>
<dbReference type="InterPro" id="IPR036871">
    <property type="entry name" value="PX_dom_sf"/>
</dbReference>
<feature type="compositionally biased region" description="Basic and acidic residues" evidence="2">
    <location>
        <begin position="105"/>
        <end position="118"/>
    </location>
</feature>
<dbReference type="PANTHER" id="PTHR47194">
    <property type="entry name" value="SORTING NEXIN-29-RELATED"/>
    <property type="match status" value="1"/>
</dbReference>
<dbReference type="SUPFAM" id="SSF64268">
    <property type="entry name" value="PX domain"/>
    <property type="match status" value="1"/>
</dbReference>
<dbReference type="Pfam" id="PF00787">
    <property type="entry name" value="PX"/>
    <property type="match status" value="1"/>
</dbReference>
<evidence type="ECO:0000313" key="5">
    <source>
        <dbReference type="Proteomes" id="UP000801492"/>
    </source>
</evidence>
<dbReference type="Proteomes" id="UP000801492">
    <property type="component" value="Unassembled WGS sequence"/>
</dbReference>
<dbReference type="SMART" id="SM00312">
    <property type="entry name" value="PX"/>
    <property type="match status" value="1"/>
</dbReference>
<feature type="compositionally biased region" description="Polar residues" evidence="2">
    <location>
        <begin position="158"/>
        <end position="174"/>
    </location>
</feature>
<dbReference type="EMBL" id="VTPC01003033">
    <property type="protein sequence ID" value="KAF2899135.1"/>
    <property type="molecule type" value="Genomic_DNA"/>
</dbReference>
<keyword evidence="5" id="KW-1185">Reference proteome</keyword>
<dbReference type="InterPro" id="IPR001683">
    <property type="entry name" value="PX_dom"/>
</dbReference>